<evidence type="ECO:0000313" key="2">
    <source>
        <dbReference type="EMBL" id="VDO33684.1"/>
    </source>
</evidence>
<reference evidence="2 3" key="1">
    <citation type="submission" date="2018-11" db="EMBL/GenBank/DDBJ databases">
        <authorList>
            <consortium name="Pathogen Informatics"/>
        </authorList>
    </citation>
    <scope>NUCLEOTIDE SEQUENCE [LARGE SCALE GENOMIC DNA]</scope>
</reference>
<evidence type="ECO:0000256" key="1">
    <source>
        <dbReference type="SAM" id="Phobius"/>
    </source>
</evidence>
<evidence type="ECO:0000313" key="4">
    <source>
        <dbReference type="WBParaSite" id="HPBE_0000333001-mRNA-1"/>
    </source>
</evidence>
<accession>A0A3P7VGN2</accession>
<evidence type="ECO:0000313" key="3">
    <source>
        <dbReference type="Proteomes" id="UP000050761"/>
    </source>
</evidence>
<keyword evidence="1" id="KW-0472">Membrane</keyword>
<dbReference type="EMBL" id="UZAH01008086">
    <property type="protein sequence ID" value="VDO33684.1"/>
    <property type="molecule type" value="Genomic_DNA"/>
</dbReference>
<name>A0A183FAY8_HELPZ</name>
<keyword evidence="3" id="KW-1185">Reference proteome</keyword>
<keyword evidence="1" id="KW-0812">Transmembrane</keyword>
<dbReference type="Proteomes" id="UP000050761">
    <property type="component" value="Unassembled WGS sequence"/>
</dbReference>
<dbReference type="WBParaSite" id="HPBE_0000333001-mRNA-1">
    <property type="protein sequence ID" value="HPBE_0000333001-mRNA-1"/>
    <property type="gene ID" value="HPBE_0000333001"/>
</dbReference>
<sequence length="55" mass="6449">MAVEDSAYRKREELLFQTIRNVTSLLVALIITMGLVVYYRDSNGYYYQREVGAIR</sequence>
<accession>A0A183FAY8</accession>
<proteinExistence type="predicted"/>
<keyword evidence="1" id="KW-1133">Transmembrane helix</keyword>
<dbReference type="AlphaFoldDB" id="A0A183FAY8"/>
<feature type="transmembrane region" description="Helical" evidence="1">
    <location>
        <begin position="21"/>
        <end position="39"/>
    </location>
</feature>
<organism evidence="3 4">
    <name type="scientific">Heligmosomoides polygyrus</name>
    <name type="common">Parasitic roundworm</name>
    <dbReference type="NCBI Taxonomy" id="6339"/>
    <lineage>
        <taxon>Eukaryota</taxon>
        <taxon>Metazoa</taxon>
        <taxon>Ecdysozoa</taxon>
        <taxon>Nematoda</taxon>
        <taxon>Chromadorea</taxon>
        <taxon>Rhabditida</taxon>
        <taxon>Rhabditina</taxon>
        <taxon>Rhabditomorpha</taxon>
        <taxon>Strongyloidea</taxon>
        <taxon>Heligmosomidae</taxon>
        <taxon>Heligmosomoides</taxon>
    </lineage>
</organism>
<reference evidence="4" key="2">
    <citation type="submission" date="2019-09" db="UniProtKB">
        <authorList>
            <consortium name="WormBaseParasite"/>
        </authorList>
    </citation>
    <scope>IDENTIFICATION</scope>
</reference>
<protein>
    <submittedName>
        <fullName evidence="4">GOLD domain-containing protein</fullName>
    </submittedName>
</protein>
<gene>
    <name evidence="2" type="ORF">HPBE_LOCUS3331</name>
</gene>